<keyword evidence="15 33" id="KW-0378">Hydrolase</keyword>
<evidence type="ECO:0000256" key="4">
    <source>
        <dbReference type="ARBA" id="ARBA00007090"/>
    </source>
</evidence>
<dbReference type="GO" id="GO:0008658">
    <property type="term" value="F:penicillin binding"/>
    <property type="evidence" value="ECO:0007669"/>
    <property type="project" value="InterPro"/>
</dbReference>
<protein>
    <recommendedName>
        <fullName evidence="7">Penicillin-binding protein 1A</fullName>
        <ecNumber evidence="25">2.4.99.28</ecNumber>
        <ecNumber evidence="6">3.4.16.4</ecNumber>
    </recommendedName>
</protein>
<evidence type="ECO:0000256" key="24">
    <source>
        <dbReference type="ARBA" id="ARBA00034000"/>
    </source>
</evidence>
<dbReference type="GO" id="GO:0008955">
    <property type="term" value="F:peptidoglycan glycosyltransferase activity"/>
    <property type="evidence" value="ECO:0007669"/>
    <property type="project" value="UniProtKB-EC"/>
</dbReference>
<dbReference type="GO" id="GO:0030288">
    <property type="term" value="C:outer membrane-bounded periplasmic space"/>
    <property type="evidence" value="ECO:0007669"/>
    <property type="project" value="TreeGrafter"/>
</dbReference>
<dbReference type="GO" id="GO:0005886">
    <property type="term" value="C:plasma membrane"/>
    <property type="evidence" value="ECO:0007669"/>
    <property type="project" value="UniProtKB-SubCell"/>
</dbReference>
<feature type="transmembrane region" description="Helical" evidence="29">
    <location>
        <begin position="12"/>
        <end position="33"/>
    </location>
</feature>
<proteinExistence type="inferred from homology"/>
<dbReference type="GO" id="GO:0046677">
    <property type="term" value="P:response to antibiotic"/>
    <property type="evidence" value="ECO:0007669"/>
    <property type="project" value="UniProtKB-KW"/>
</dbReference>
<dbReference type="InterPro" id="IPR001264">
    <property type="entry name" value="Glyco_trans_51"/>
</dbReference>
<keyword evidence="8" id="KW-1003">Cell membrane</keyword>
<keyword evidence="23" id="KW-0961">Cell wall biogenesis/degradation</keyword>
<comment type="function">
    <text evidence="1">Cell wall formation. Synthesis of cross-linked peptidoglycan from the lipid intermediates. The enzyme has a penicillin-insensitive transglycosylase N-terminal domain (formation of linear glycan strands) and a penicillin-sensitive transpeptidase C-terminal domain (cross-linking of the peptide subunits).</text>
</comment>
<comment type="pathway">
    <text evidence="27">Glycan biosynthesis.</text>
</comment>
<evidence type="ECO:0000256" key="5">
    <source>
        <dbReference type="ARBA" id="ARBA00007739"/>
    </source>
</evidence>
<evidence type="ECO:0000256" key="7">
    <source>
        <dbReference type="ARBA" id="ARBA00018638"/>
    </source>
</evidence>
<dbReference type="Pfam" id="PF17092">
    <property type="entry name" value="PCB_OB"/>
    <property type="match status" value="1"/>
</dbReference>
<sequence>MTIFLRLLRYALYLALAGVLLGGLALGTAYWLIAPRLPSVDTLKDVRLQVPLRIDSADGKLIATFGETKRTPVHIEDVPMRLKQAFLAAEDADFYSHRGIDLGGIARAVWLTVTTGSKHVAGGSTITQQVARMFFLSPEVSYTRKLSEIFLAFRIENALSKDEILELYLNKSFFGHRSYGIAAAAEFYYGKTLDQLSLAECAMLASIPKFPSTGNPLSRPQRARERRAYVLGRMLENRFIDQAAYDAAMNEADTAQPHEAPVEVDAPYFAELVRLEAIERLGNNALTDGYRVRTTLDATVQEGANSALRNGLMTYDERHGWRGAEGHKDLAADAGNDAWNEALDDYHSISGLTPALVTAVDRESATLYLADGQSIALELPAVAWARPRIDEDRRGNAPKTVADVLKRGDIVRVARNAEGAWRLSQLPGAEAALVALDPQDGAIRSLVGGFSFQRSKFNRATQSARQPGSGFKPFLYSAAFEHGFTPASVLNDAPVQFPDPSKPDGVWMPKNDDDTFQGPIRLREALVKSVNLVSVRLLDAIGVRYAREYITRFGLAPEQIPENLSMALGTAAVAPIAMARGYAVFANGGYLVDPYYISEIVDRDGKVVYHADPVVVCTTCPEHALANTPARPVADGAATTSALNPLGDAHAATPPAEGAADGTHSAPRAIDARNAYLVTSMMRDVIRRGTGSAAMSLKRNDLAGKTGTTNDHRDAWFSGFNARLVASCWVGFDDFGSLGRGEFGAKAALPIWIDFMRVALKDMPEQPFDMPPGIARVRIDAATGLLAAAGDPGAILEVMKTEDATRLASQPPPTDETSEQHEAYDVF</sequence>
<evidence type="ECO:0000256" key="3">
    <source>
        <dbReference type="ARBA" id="ARBA00004752"/>
    </source>
</evidence>
<comment type="caution">
    <text evidence="33">The sequence shown here is derived from an EMBL/GenBank/DDBJ whole genome shotgun (WGS) entry which is preliminary data.</text>
</comment>
<comment type="pathway">
    <text evidence="3">Cell wall biogenesis; peptidoglycan biosynthesis.</text>
</comment>
<evidence type="ECO:0000256" key="16">
    <source>
        <dbReference type="ARBA" id="ARBA00022960"/>
    </source>
</evidence>
<dbReference type="InterPro" id="IPR023346">
    <property type="entry name" value="Lysozyme-like_dom_sf"/>
</dbReference>
<dbReference type="UniPathway" id="UPA00219"/>
<dbReference type="GO" id="GO:0006508">
    <property type="term" value="P:proteolysis"/>
    <property type="evidence" value="ECO:0007669"/>
    <property type="project" value="UniProtKB-KW"/>
</dbReference>
<feature type="compositionally biased region" description="Low complexity" evidence="28">
    <location>
        <begin position="648"/>
        <end position="663"/>
    </location>
</feature>
<dbReference type="FunFam" id="1.10.3810.10:FF:000003">
    <property type="entry name" value="Penicillin-binding protein 1a"/>
    <property type="match status" value="1"/>
</dbReference>
<evidence type="ECO:0000256" key="9">
    <source>
        <dbReference type="ARBA" id="ARBA00022519"/>
    </source>
</evidence>
<evidence type="ECO:0000259" key="31">
    <source>
        <dbReference type="Pfam" id="PF00912"/>
    </source>
</evidence>
<reference evidence="33 34" key="1">
    <citation type="submission" date="2020-07" db="EMBL/GenBank/DDBJ databases">
        <title>Genomic Encyclopedia of Type Strains, Phase IV (KMG-V): Genome sequencing to study the core and pangenomes of soil and plant-associated prokaryotes.</title>
        <authorList>
            <person name="Whitman W."/>
        </authorList>
    </citation>
    <scope>NUCLEOTIDE SEQUENCE [LARGE SCALE GENOMIC DNA]</scope>
    <source>
        <strain evidence="33 34">RH2WT43</strain>
    </source>
</reference>
<comment type="similarity">
    <text evidence="4">In the C-terminal section; belongs to the transpeptidase family.</text>
</comment>
<evidence type="ECO:0000256" key="21">
    <source>
        <dbReference type="ARBA" id="ARBA00023251"/>
    </source>
</evidence>
<evidence type="ECO:0000256" key="10">
    <source>
        <dbReference type="ARBA" id="ARBA00022645"/>
    </source>
</evidence>
<dbReference type="GO" id="GO:0071555">
    <property type="term" value="P:cell wall organization"/>
    <property type="evidence" value="ECO:0007669"/>
    <property type="project" value="UniProtKB-KW"/>
</dbReference>
<evidence type="ECO:0000256" key="26">
    <source>
        <dbReference type="ARBA" id="ARBA00049902"/>
    </source>
</evidence>
<comment type="catalytic activity">
    <reaction evidence="24">
        <text>Preferential cleavage: (Ac)2-L-Lys-D-Ala-|-D-Ala. Also transpeptidation of peptidyl-alanyl moieties that are N-acyl substituents of D-alanine.</text>
        <dbReference type="EC" id="3.4.16.4"/>
    </reaction>
</comment>
<evidence type="ECO:0000256" key="1">
    <source>
        <dbReference type="ARBA" id="ARBA00002624"/>
    </source>
</evidence>
<dbReference type="Pfam" id="PF00905">
    <property type="entry name" value="Transpeptidase"/>
    <property type="match status" value="1"/>
</dbReference>
<evidence type="ECO:0000259" key="30">
    <source>
        <dbReference type="Pfam" id="PF00905"/>
    </source>
</evidence>
<evidence type="ECO:0000256" key="8">
    <source>
        <dbReference type="ARBA" id="ARBA00022475"/>
    </source>
</evidence>
<dbReference type="Pfam" id="PF00912">
    <property type="entry name" value="Transgly"/>
    <property type="match status" value="1"/>
</dbReference>
<evidence type="ECO:0000256" key="22">
    <source>
        <dbReference type="ARBA" id="ARBA00023268"/>
    </source>
</evidence>
<feature type="region of interest" description="Disordered" evidence="28">
    <location>
        <begin position="804"/>
        <end position="827"/>
    </location>
</feature>
<dbReference type="PANTHER" id="PTHR32282:SF27">
    <property type="entry name" value="PENICILLIN-BINDING PROTEIN 1A"/>
    <property type="match status" value="1"/>
</dbReference>
<keyword evidence="22" id="KW-0511">Multifunctional enzyme</keyword>
<dbReference type="EMBL" id="JACGXL010000007">
    <property type="protein sequence ID" value="MBA8889669.1"/>
    <property type="molecule type" value="Genomic_DNA"/>
</dbReference>
<keyword evidence="17" id="KW-0735">Signal-anchor</keyword>
<keyword evidence="19 29" id="KW-1133">Transmembrane helix</keyword>
<dbReference type="NCBIfam" id="TIGR02074">
    <property type="entry name" value="PBP_1a_fam"/>
    <property type="match status" value="1"/>
</dbReference>
<evidence type="ECO:0000256" key="29">
    <source>
        <dbReference type="SAM" id="Phobius"/>
    </source>
</evidence>
<dbReference type="GO" id="GO:0008360">
    <property type="term" value="P:regulation of cell shape"/>
    <property type="evidence" value="ECO:0007669"/>
    <property type="project" value="UniProtKB-KW"/>
</dbReference>
<dbReference type="SUPFAM" id="SSF56601">
    <property type="entry name" value="beta-lactamase/transpeptidase-like"/>
    <property type="match status" value="1"/>
</dbReference>
<feature type="domain" description="Penicillin-binding protein OB-like" evidence="32">
    <location>
        <begin position="321"/>
        <end position="428"/>
    </location>
</feature>
<evidence type="ECO:0000256" key="6">
    <source>
        <dbReference type="ARBA" id="ARBA00012448"/>
    </source>
</evidence>
<evidence type="ECO:0000256" key="23">
    <source>
        <dbReference type="ARBA" id="ARBA00023316"/>
    </source>
</evidence>
<dbReference type="GO" id="GO:0009002">
    <property type="term" value="F:serine-type D-Ala-D-Ala carboxypeptidase activity"/>
    <property type="evidence" value="ECO:0007669"/>
    <property type="project" value="UniProtKB-EC"/>
</dbReference>
<comment type="similarity">
    <text evidence="5">In the N-terminal section; belongs to the glycosyltransferase 51 family.</text>
</comment>
<keyword evidence="14 29" id="KW-0812">Transmembrane</keyword>
<dbReference type="GO" id="GO:0009252">
    <property type="term" value="P:peptidoglycan biosynthetic process"/>
    <property type="evidence" value="ECO:0007669"/>
    <property type="project" value="UniProtKB-UniPathway"/>
</dbReference>
<comment type="catalytic activity">
    <reaction evidence="26">
        <text>[GlcNAc-(1-&gt;4)-Mur2Ac(oyl-L-Ala-gamma-D-Glu-L-Lys-D-Ala-D-Ala)](n)-di-trans,octa-cis-undecaprenyl diphosphate + beta-D-GlcNAc-(1-&gt;4)-Mur2Ac(oyl-L-Ala-gamma-D-Glu-L-Lys-D-Ala-D-Ala)-di-trans,octa-cis-undecaprenyl diphosphate = [GlcNAc-(1-&gt;4)-Mur2Ac(oyl-L-Ala-gamma-D-Glu-L-Lys-D-Ala-D-Ala)](n+1)-di-trans,octa-cis-undecaprenyl diphosphate + di-trans,octa-cis-undecaprenyl diphosphate + H(+)</text>
        <dbReference type="Rhea" id="RHEA:23708"/>
        <dbReference type="Rhea" id="RHEA-COMP:9602"/>
        <dbReference type="Rhea" id="RHEA-COMP:9603"/>
        <dbReference type="ChEBI" id="CHEBI:15378"/>
        <dbReference type="ChEBI" id="CHEBI:58405"/>
        <dbReference type="ChEBI" id="CHEBI:60033"/>
        <dbReference type="ChEBI" id="CHEBI:78435"/>
        <dbReference type="EC" id="2.4.99.28"/>
    </reaction>
</comment>
<evidence type="ECO:0000256" key="25">
    <source>
        <dbReference type="ARBA" id="ARBA00044770"/>
    </source>
</evidence>
<evidence type="ECO:0000256" key="13">
    <source>
        <dbReference type="ARBA" id="ARBA00022679"/>
    </source>
</evidence>
<keyword evidence="12 33" id="KW-0328">Glycosyltransferase</keyword>
<keyword evidence="18" id="KW-0573">Peptidoglycan synthesis</keyword>
<dbReference type="Gene3D" id="3.40.710.10">
    <property type="entry name" value="DD-peptidase/beta-lactamase superfamily"/>
    <property type="match status" value="2"/>
</dbReference>
<evidence type="ECO:0000256" key="19">
    <source>
        <dbReference type="ARBA" id="ARBA00022989"/>
    </source>
</evidence>
<dbReference type="Proteomes" id="UP000550401">
    <property type="component" value="Unassembled WGS sequence"/>
</dbReference>
<dbReference type="InterPro" id="IPR031376">
    <property type="entry name" value="PCB_OB"/>
</dbReference>
<keyword evidence="10" id="KW-0121">Carboxypeptidase</keyword>
<feature type="domain" description="Penicillin-binding protein transpeptidase" evidence="30">
    <location>
        <begin position="432"/>
        <end position="710"/>
    </location>
</feature>
<evidence type="ECO:0000256" key="15">
    <source>
        <dbReference type="ARBA" id="ARBA00022801"/>
    </source>
</evidence>
<keyword evidence="13 33" id="KW-0808">Transferase</keyword>
<evidence type="ECO:0000256" key="11">
    <source>
        <dbReference type="ARBA" id="ARBA00022670"/>
    </source>
</evidence>
<evidence type="ECO:0000256" key="18">
    <source>
        <dbReference type="ARBA" id="ARBA00022984"/>
    </source>
</evidence>
<dbReference type="InterPro" id="IPR001460">
    <property type="entry name" value="PCN-bd_Tpept"/>
</dbReference>
<evidence type="ECO:0000313" key="34">
    <source>
        <dbReference type="Proteomes" id="UP000550401"/>
    </source>
</evidence>
<evidence type="ECO:0000256" key="12">
    <source>
        <dbReference type="ARBA" id="ARBA00022676"/>
    </source>
</evidence>
<evidence type="ECO:0000256" key="14">
    <source>
        <dbReference type="ARBA" id="ARBA00022692"/>
    </source>
</evidence>
<feature type="compositionally biased region" description="Basic and acidic residues" evidence="28">
    <location>
        <begin position="818"/>
        <end position="827"/>
    </location>
</feature>
<keyword evidence="9" id="KW-0997">Cell inner membrane</keyword>
<feature type="domain" description="Glycosyl transferase family 51" evidence="31">
    <location>
        <begin position="58"/>
        <end position="234"/>
    </location>
</feature>
<name>A0A839F7F2_9GAMM</name>
<dbReference type="EC" id="2.4.99.28" evidence="25"/>
<gene>
    <name evidence="33" type="ORF">FHW12_003915</name>
</gene>
<keyword evidence="20 29" id="KW-0472">Membrane</keyword>
<evidence type="ECO:0000256" key="20">
    <source>
        <dbReference type="ARBA" id="ARBA00023136"/>
    </source>
</evidence>
<keyword evidence="11" id="KW-0645">Protease</keyword>
<evidence type="ECO:0000259" key="32">
    <source>
        <dbReference type="Pfam" id="PF17092"/>
    </source>
</evidence>
<evidence type="ECO:0000256" key="27">
    <source>
        <dbReference type="ARBA" id="ARBA00060592"/>
    </source>
</evidence>
<accession>A0A839F7F2</accession>
<dbReference type="Gene3D" id="1.10.3810.10">
    <property type="entry name" value="Biosynthetic peptidoglycan transglycosylase-like"/>
    <property type="match status" value="1"/>
</dbReference>
<evidence type="ECO:0000256" key="17">
    <source>
        <dbReference type="ARBA" id="ARBA00022968"/>
    </source>
</evidence>
<dbReference type="SUPFAM" id="SSF53955">
    <property type="entry name" value="Lysozyme-like"/>
    <property type="match status" value="1"/>
</dbReference>
<keyword evidence="34" id="KW-1185">Reference proteome</keyword>
<keyword evidence="16" id="KW-0133">Cell shape</keyword>
<evidence type="ECO:0000256" key="28">
    <source>
        <dbReference type="SAM" id="MobiDB-lite"/>
    </source>
</evidence>
<dbReference type="PANTHER" id="PTHR32282">
    <property type="entry name" value="BINDING PROTEIN TRANSPEPTIDASE, PUTATIVE-RELATED"/>
    <property type="match status" value="1"/>
</dbReference>
<comment type="subcellular location">
    <subcellularLocation>
        <location evidence="2">Cell inner membrane</location>
        <topology evidence="2">Single-pass type II membrane protein</topology>
    </subcellularLocation>
</comment>
<dbReference type="AlphaFoldDB" id="A0A839F7F2"/>
<dbReference type="InterPro" id="IPR012338">
    <property type="entry name" value="Beta-lactam/transpept-like"/>
</dbReference>
<organism evidence="33 34">
    <name type="scientific">Dokdonella fugitiva</name>
    <dbReference type="NCBI Taxonomy" id="328517"/>
    <lineage>
        <taxon>Bacteria</taxon>
        <taxon>Pseudomonadati</taxon>
        <taxon>Pseudomonadota</taxon>
        <taxon>Gammaproteobacteria</taxon>
        <taxon>Lysobacterales</taxon>
        <taxon>Rhodanobacteraceae</taxon>
        <taxon>Dokdonella</taxon>
    </lineage>
</organism>
<evidence type="ECO:0000313" key="33">
    <source>
        <dbReference type="EMBL" id="MBA8889669.1"/>
    </source>
</evidence>
<evidence type="ECO:0000256" key="2">
    <source>
        <dbReference type="ARBA" id="ARBA00004249"/>
    </source>
</evidence>
<dbReference type="RefSeq" id="WP_182532704.1">
    <property type="nucleotide sequence ID" value="NZ_JACGXL010000007.1"/>
</dbReference>
<keyword evidence="21" id="KW-0046">Antibiotic resistance</keyword>
<dbReference type="EC" id="3.4.16.4" evidence="6"/>
<dbReference type="InterPro" id="IPR036950">
    <property type="entry name" value="PBP_transglycosylase"/>
</dbReference>
<feature type="region of interest" description="Disordered" evidence="28">
    <location>
        <begin position="644"/>
        <end position="665"/>
    </location>
</feature>
<dbReference type="InterPro" id="IPR050396">
    <property type="entry name" value="Glycosyltr_51/Transpeptidase"/>
</dbReference>